<feature type="signal peptide" evidence="1">
    <location>
        <begin position="1"/>
        <end position="18"/>
    </location>
</feature>
<organism evidence="2 3">
    <name type="scientific">Paraglaciecola hydrolytica</name>
    <dbReference type="NCBI Taxonomy" id="1799789"/>
    <lineage>
        <taxon>Bacteria</taxon>
        <taxon>Pseudomonadati</taxon>
        <taxon>Pseudomonadota</taxon>
        <taxon>Gammaproteobacteria</taxon>
        <taxon>Alteromonadales</taxon>
        <taxon>Alteromonadaceae</taxon>
        <taxon>Paraglaciecola</taxon>
    </lineage>
</organism>
<keyword evidence="3" id="KW-1185">Reference proteome</keyword>
<evidence type="ECO:0000313" key="3">
    <source>
        <dbReference type="Proteomes" id="UP000070299"/>
    </source>
</evidence>
<name>A0A136A252_9ALTE</name>
<accession>A0A136A252</accession>
<proteinExistence type="predicted"/>
<keyword evidence="1" id="KW-0732">Signal</keyword>
<dbReference type="RefSeq" id="WP_068376522.1">
    <property type="nucleotide sequence ID" value="NZ_LSNE01000005.1"/>
</dbReference>
<comment type="caution">
    <text evidence="2">The sequence shown here is derived from an EMBL/GenBank/DDBJ whole genome shotgun (WGS) entry which is preliminary data.</text>
</comment>
<protein>
    <submittedName>
        <fullName evidence="2">Uncharacterized protein</fullName>
    </submittedName>
</protein>
<dbReference type="AlphaFoldDB" id="A0A136A252"/>
<gene>
    <name evidence="2" type="ORF">AX660_14260</name>
</gene>
<evidence type="ECO:0000313" key="2">
    <source>
        <dbReference type="EMBL" id="KXI29301.1"/>
    </source>
</evidence>
<dbReference type="Proteomes" id="UP000070299">
    <property type="component" value="Unassembled WGS sequence"/>
</dbReference>
<dbReference type="EMBL" id="LSNE01000005">
    <property type="protein sequence ID" value="KXI29301.1"/>
    <property type="molecule type" value="Genomic_DNA"/>
</dbReference>
<evidence type="ECO:0000256" key="1">
    <source>
        <dbReference type="SAM" id="SignalP"/>
    </source>
</evidence>
<sequence>MKNLLLLLCAVFSFNCLAENALLKHTVEWLVESLPKETLLDFDSAGMGFQGCKHREYQMRLTQPLSERFSVDTSLGYAKGKLQWGVFSQQVSMYEWSLVPRFQVSERLSFGLGLVTQSQVAFKTTQGLVFDLPKNTEWLLSSRMQALQAEHYWELTVSSQKWQATDNMGSWFERGLADKQIKLMYNGAF</sequence>
<feature type="chain" id="PRO_5007469346" evidence="1">
    <location>
        <begin position="19"/>
        <end position="189"/>
    </location>
</feature>
<dbReference type="OrthoDB" id="6334738at2"/>
<reference evidence="3" key="1">
    <citation type="submission" date="2016-02" db="EMBL/GenBank/DDBJ databases">
        <authorList>
            <person name="Schultz-Johansen M."/>
            <person name="Glaring M.A."/>
            <person name="Bech P.K."/>
            <person name="Stougaard P."/>
        </authorList>
    </citation>
    <scope>NUCLEOTIDE SEQUENCE [LARGE SCALE GENOMIC DNA]</scope>
    <source>
        <strain evidence="3">S66</strain>
    </source>
</reference>